<proteinExistence type="predicted"/>
<dbReference type="NCBIfam" id="TIGR04183">
    <property type="entry name" value="Por_Secre_tail"/>
    <property type="match status" value="1"/>
</dbReference>
<dbReference type="Gene3D" id="2.60.120.260">
    <property type="entry name" value="Galactose-binding domain-like"/>
    <property type="match status" value="1"/>
</dbReference>
<dbReference type="Gene3D" id="3.40.390.10">
    <property type="entry name" value="Collagenase (Catalytic Domain)"/>
    <property type="match status" value="1"/>
</dbReference>
<evidence type="ECO:0000313" key="3">
    <source>
        <dbReference type="Proteomes" id="UP001500298"/>
    </source>
</evidence>
<gene>
    <name evidence="2" type="ORF">GCM10023331_37990</name>
</gene>
<dbReference type="InterPro" id="IPR024079">
    <property type="entry name" value="MetalloPept_cat_dom_sf"/>
</dbReference>
<accession>A0ABP9DPI0</accession>
<dbReference type="SUPFAM" id="SSF55486">
    <property type="entry name" value="Metalloproteases ('zincins'), catalytic domain"/>
    <property type="match status" value="2"/>
</dbReference>
<feature type="domain" description="Secretion system C-terminal sorting" evidence="1">
    <location>
        <begin position="724"/>
        <end position="798"/>
    </location>
</feature>
<keyword evidence="3" id="KW-1185">Reference proteome</keyword>
<protein>
    <recommendedName>
        <fullName evidence="1">Secretion system C-terminal sorting domain-containing protein</fullName>
    </recommendedName>
</protein>
<reference evidence="3" key="1">
    <citation type="journal article" date="2019" name="Int. J. Syst. Evol. Microbiol.">
        <title>The Global Catalogue of Microorganisms (GCM) 10K type strain sequencing project: providing services to taxonomists for standard genome sequencing and annotation.</title>
        <authorList>
            <consortium name="The Broad Institute Genomics Platform"/>
            <consortium name="The Broad Institute Genome Sequencing Center for Infectious Disease"/>
            <person name="Wu L."/>
            <person name="Ma J."/>
        </authorList>
    </citation>
    <scope>NUCLEOTIDE SEQUENCE [LARGE SCALE GENOMIC DNA]</scope>
    <source>
        <strain evidence="3">JCM 18326</strain>
    </source>
</reference>
<dbReference type="Pfam" id="PF18962">
    <property type="entry name" value="Por_Secre_tail"/>
    <property type="match status" value="1"/>
</dbReference>
<dbReference type="Proteomes" id="UP001500298">
    <property type="component" value="Unassembled WGS sequence"/>
</dbReference>
<name>A0ABP9DPI0_9BACT</name>
<evidence type="ECO:0000259" key="1">
    <source>
        <dbReference type="Pfam" id="PF18962"/>
    </source>
</evidence>
<comment type="caution">
    <text evidence="2">The sequence shown here is derived from an EMBL/GenBank/DDBJ whole genome shotgun (WGS) entry which is preliminary data.</text>
</comment>
<organism evidence="2 3">
    <name type="scientific">Algivirga pacifica</name>
    <dbReference type="NCBI Taxonomy" id="1162670"/>
    <lineage>
        <taxon>Bacteria</taxon>
        <taxon>Pseudomonadati</taxon>
        <taxon>Bacteroidota</taxon>
        <taxon>Cytophagia</taxon>
        <taxon>Cytophagales</taxon>
        <taxon>Flammeovirgaceae</taxon>
        <taxon>Algivirga</taxon>
    </lineage>
</organism>
<sequence length="800" mass="88693">MFLLLSVSTVIGQQVVNEQGHIECHGGPVAFEEPKDVIYETFYSSNYNPNARLAENSGAVFKVNYAGFSEEARQAFQAAVDIWAATLQSDVEIVVNAIWQDSGNPSNLGFARPGAYRRDFEGAPLTGTQYPIALAEKLARKPLNKEGEADVYCSFNSSRNDWYFGTDGATPNNQFDLVAVVSHELGHALGFTGSFFVNGSEGQWGNSGAPNVFDRYVVNSKEESLLDTSLFPNNSDVLARQLTSEGVFFDSELGKEGNGGALPKLYAPSPYRSGSSISHLDENTYSGSDLGLMTPFAAPGPQAQAPGAITEGMFADMGWVYTFIDHEEKRDAVALTTPFDIQVSSDNGYDASSVTMYYRIGEEGDWSMQMMEDKGEGEFSYTLDIGDITDVTIQYYFGLTDNFGREIQAPFAAENNPFDVYVGVDEISPVLTHAKLLETSVFEKQISIQAKATDNSGVGRVYAVYKVGETGEEQQVALGQGEEEDIYEGALDLSDLEVQQGDVLFYRVVTEDSYTTPNVTQLPAEGFYEVKVKEQQAVTEVAVNIDNEDNFYFEGMGIEPESNRFTSSAIHTPHPYKNSQVAFDEYLTYLEVPVIVTSENLLTFNEVVLTEPAQDYVVVEASKDNGKTWQAITESYDATAYPEWEELYYSNVVNDNSLAFGNFTYFQRRTIQLSEFFQEGEEVFIRFRMVVGATNTAWGWVIDDIEITNSITAINTERLGGVTIYPNPVQDQLRINFDNIFTGEVQVSVMNLTGQILSENTWTKTSQKAQYQIDFSGYGKGIYIVRVSDGERVSSMKILK</sequence>
<evidence type="ECO:0000313" key="2">
    <source>
        <dbReference type="EMBL" id="GAA4849698.1"/>
    </source>
</evidence>
<dbReference type="EMBL" id="BAABJX010000062">
    <property type="protein sequence ID" value="GAA4849698.1"/>
    <property type="molecule type" value="Genomic_DNA"/>
</dbReference>
<dbReference type="InterPro" id="IPR026444">
    <property type="entry name" value="Secre_tail"/>
</dbReference>